<keyword evidence="5" id="KW-0472">Membrane</keyword>
<comment type="similarity">
    <text evidence="3">Belongs to the methyl-accepting chemotaxis (MCP) protein family.</text>
</comment>
<dbReference type="InterPro" id="IPR004089">
    <property type="entry name" value="MCPsignal_dom"/>
</dbReference>
<evidence type="ECO:0000259" key="7">
    <source>
        <dbReference type="PROSITE" id="PS50112"/>
    </source>
</evidence>
<evidence type="ECO:0000313" key="10">
    <source>
        <dbReference type="Proteomes" id="UP001524586"/>
    </source>
</evidence>
<evidence type="ECO:0000259" key="6">
    <source>
        <dbReference type="PROSITE" id="PS50111"/>
    </source>
</evidence>
<sequence length="965" mass="104738">MKINQPITQNEVHFSEEDHLVSTTDLKGIITGVSPAFVKLSGFAEHELVGQSHNVVRHPEMPRQAFRSLWETVKAGRSWNGRVKNRCKNGDYYWVDAHVAPIFDEGKIIGYRSIRFKPTREQVEEAAKLYADLNVGRIADPFQTGLWAKLSANVKLWQKFLALVVLTVVMFALPSGLLLQRFNTEIAVSVAEEQGAEYVRESIKLLRLLQLHRGLASMALSGDSRSAENWHRVREDINSQIGVVGEADRRFAHFGLRGEWQALTGDWSSLAFDADRLDVQTSIARHSALIDGLFKFNRKLSDVSGMALDPEVNTYYMMLTAITHLPEMTEALGKLRAVGSGILVRQTVTAEEATVLRQLLESVTKNQALVEENTGKIPGLDADSKNLLNKMHKDMERIAELTKTNIVEAGKPNFDNRVFFDTLSAAIDLRYQASGRFNQLLLTALDQRINRLQGQRNSLVATISVLFVLFIGLSGFTVRGVLIPVKAINEALDQLRHGKMPRRNAHDYGLEFNQVQEGLFSAVLSVQALIADAGILSQAAVQGKLSARADARKHQGDFRKIVEGVNGTLDAVMGPLNVAADYVDKIAKGHIPAKIVDAYQGDFNIIKNNLNTCIDAIHALIEDAGMLAAAAVAGELKTRADANRHQGDYRKIVEGVNATLDAVIGPLTQMQDVLSAIEKGDMTQTIATRYRGQLEDLRLAVNNTVQKLSETINEVIVAADQLGNASKQVNATSQSLAQAASSQANSVDKTSTSIESMAASIDRNAKNAEVTDGMAGKAVQEANEGGVAVGQTVRAMKNIAEKIGIIDDIAYQTNMLALNAAIEAARAGDHGKGFAVVAAEVRKLAERSQIAAQEIGELASASVATAETAGHLLEAIVPSITETSRLVQEIAETSQQQTVGVSDVNSVMLQLGNITQQNASASEQLAATAEELTSQAEALQDLMSFFKIGGSASNADAHPYKGERT</sequence>
<dbReference type="Gene3D" id="1.10.287.950">
    <property type="entry name" value="Methyl-accepting chemotaxis protein"/>
    <property type="match status" value="1"/>
</dbReference>
<dbReference type="InterPro" id="IPR004090">
    <property type="entry name" value="Chemotax_Me-accpt_rcpt"/>
</dbReference>
<dbReference type="Gene3D" id="1.20.120.1530">
    <property type="match status" value="1"/>
</dbReference>
<dbReference type="CDD" id="cd11386">
    <property type="entry name" value="MCP_signal"/>
    <property type="match status" value="1"/>
</dbReference>
<dbReference type="InterPro" id="IPR000014">
    <property type="entry name" value="PAS"/>
</dbReference>
<dbReference type="Pfam" id="PF00015">
    <property type="entry name" value="MCPsignal"/>
    <property type="match status" value="1"/>
</dbReference>
<dbReference type="InterPro" id="IPR051310">
    <property type="entry name" value="MCP_chemotaxis"/>
</dbReference>
<dbReference type="RefSeq" id="WP_256615562.1">
    <property type="nucleotide sequence ID" value="NZ_JANIBK010000057.1"/>
</dbReference>
<evidence type="ECO:0000256" key="2">
    <source>
        <dbReference type="ARBA" id="ARBA00023224"/>
    </source>
</evidence>
<organism evidence="9 10">
    <name type="scientific">Methylomonas rivi</name>
    <dbReference type="NCBI Taxonomy" id="2952226"/>
    <lineage>
        <taxon>Bacteria</taxon>
        <taxon>Pseudomonadati</taxon>
        <taxon>Pseudomonadota</taxon>
        <taxon>Gammaproteobacteria</taxon>
        <taxon>Methylococcales</taxon>
        <taxon>Methylococcaceae</taxon>
        <taxon>Methylomonas</taxon>
    </lineage>
</organism>
<dbReference type="EMBL" id="JANIBK010000057">
    <property type="protein sequence ID" value="MCQ8129136.1"/>
    <property type="molecule type" value="Genomic_DNA"/>
</dbReference>
<dbReference type="PROSITE" id="PS50885">
    <property type="entry name" value="HAMP"/>
    <property type="match status" value="1"/>
</dbReference>
<keyword evidence="5" id="KW-1133">Transmembrane helix</keyword>
<proteinExistence type="inferred from homology"/>
<accession>A0ABT1U5J5</accession>
<feature type="transmembrane region" description="Helical" evidence="5">
    <location>
        <begin position="458"/>
        <end position="478"/>
    </location>
</feature>
<dbReference type="SMART" id="SM00283">
    <property type="entry name" value="MA"/>
    <property type="match status" value="1"/>
</dbReference>
<dbReference type="CDD" id="cd00130">
    <property type="entry name" value="PAS"/>
    <property type="match status" value="1"/>
</dbReference>
<name>A0ABT1U5J5_9GAMM</name>
<evidence type="ECO:0000256" key="4">
    <source>
        <dbReference type="PROSITE-ProRule" id="PRU00284"/>
    </source>
</evidence>
<evidence type="ECO:0000256" key="5">
    <source>
        <dbReference type="SAM" id="Phobius"/>
    </source>
</evidence>
<dbReference type="SUPFAM" id="SSF58104">
    <property type="entry name" value="Methyl-accepting chemotaxis protein (MCP) signaling domain"/>
    <property type="match status" value="1"/>
</dbReference>
<feature type="transmembrane region" description="Helical" evidence="5">
    <location>
        <begin position="160"/>
        <end position="179"/>
    </location>
</feature>
<feature type="domain" description="Methyl-accepting transducer" evidence="6">
    <location>
        <begin position="718"/>
        <end position="933"/>
    </location>
</feature>
<evidence type="ECO:0000256" key="3">
    <source>
        <dbReference type="ARBA" id="ARBA00029447"/>
    </source>
</evidence>
<feature type="domain" description="PAS" evidence="7">
    <location>
        <begin position="25"/>
        <end position="76"/>
    </location>
</feature>
<dbReference type="SMART" id="SM00304">
    <property type="entry name" value="HAMP"/>
    <property type="match status" value="3"/>
</dbReference>
<dbReference type="SUPFAM" id="SSF55785">
    <property type="entry name" value="PYP-like sensor domain (PAS domain)"/>
    <property type="match status" value="1"/>
</dbReference>
<dbReference type="Pfam" id="PF08447">
    <property type="entry name" value="PAS_3"/>
    <property type="match status" value="1"/>
</dbReference>
<dbReference type="PRINTS" id="PR00260">
    <property type="entry name" value="CHEMTRNSDUCR"/>
</dbReference>
<dbReference type="PANTHER" id="PTHR43531">
    <property type="entry name" value="PROTEIN ICFG"/>
    <property type="match status" value="1"/>
</dbReference>
<dbReference type="InterPro" id="IPR013655">
    <property type="entry name" value="PAS_fold_3"/>
</dbReference>
<dbReference type="Gene3D" id="3.30.450.20">
    <property type="entry name" value="PAS domain"/>
    <property type="match status" value="1"/>
</dbReference>
<dbReference type="Pfam" id="PF18947">
    <property type="entry name" value="HAMP_2"/>
    <property type="match status" value="2"/>
</dbReference>
<dbReference type="InterPro" id="IPR001610">
    <property type="entry name" value="PAC"/>
</dbReference>
<dbReference type="PROSITE" id="PS50112">
    <property type="entry name" value="PAS"/>
    <property type="match status" value="1"/>
</dbReference>
<keyword evidence="5" id="KW-0812">Transmembrane</keyword>
<evidence type="ECO:0000313" key="9">
    <source>
        <dbReference type="EMBL" id="MCQ8129136.1"/>
    </source>
</evidence>
<feature type="domain" description="HAMP" evidence="8">
    <location>
        <begin position="661"/>
        <end position="713"/>
    </location>
</feature>
<dbReference type="SMART" id="SM00086">
    <property type="entry name" value="PAC"/>
    <property type="match status" value="1"/>
</dbReference>
<keyword evidence="10" id="KW-1185">Reference proteome</keyword>
<dbReference type="InterPro" id="IPR003660">
    <property type="entry name" value="HAMP_dom"/>
</dbReference>
<dbReference type="NCBIfam" id="TIGR00229">
    <property type="entry name" value="sensory_box"/>
    <property type="match status" value="1"/>
</dbReference>
<dbReference type="InterPro" id="IPR035965">
    <property type="entry name" value="PAS-like_dom_sf"/>
</dbReference>
<comment type="caution">
    <text evidence="9">The sequence shown here is derived from an EMBL/GenBank/DDBJ whole genome shotgun (WGS) entry which is preliminary data.</text>
</comment>
<keyword evidence="1" id="KW-0145">Chemotaxis</keyword>
<protein>
    <submittedName>
        <fullName evidence="9">Methyl-accepting chemotaxis protein</fullName>
    </submittedName>
</protein>
<dbReference type="Proteomes" id="UP001524586">
    <property type="component" value="Unassembled WGS sequence"/>
</dbReference>
<reference evidence="9 10" key="1">
    <citation type="submission" date="2022-07" db="EMBL/GenBank/DDBJ databases">
        <title>Methylomonas rivi sp. nov., Methylomonas rosea sp. nov., Methylomonas aureus sp. nov. and Methylomonas subterranea sp. nov., four novel methanotrophs isolated from a freshwater creek and the deep terrestrial subsurface.</title>
        <authorList>
            <person name="Abin C."/>
            <person name="Sankaranarayanan K."/>
            <person name="Garner C."/>
            <person name="Sindelar R."/>
            <person name="Kotary K."/>
            <person name="Garner R."/>
            <person name="Barclay S."/>
            <person name="Lawson P."/>
            <person name="Krumholz L."/>
        </authorList>
    </citation>
    <scope>NUCLEOTIDE SEQUENCE [LARGE SCALE GENOMIC DNA]</scope>
    <source>
        <strain evidence="9 10">WSC-6</strain>
    </source>
</reference>
<evidence type="ECO:0000259" key="8">
    <source>
        <dbReference type="PROSITE" id="PS50885"/>
    </source>
</evidence>
<gene>
    <name evidence="9" type="ORF">NP596_11790</name>
</gene>
<dbReference type="PROSITE" id="PS50111">
    <property type="entry name" value="CHEMOTAXIS_TRANSDUC_2"/>
    <property type="match status" value="1"/>
</dbReference>
<dbReference type="PANTHER" id="PTHR43531:SF11">
    <property type="entry name" value="METHYL-ACCEPTING CHEMOTAXIS PROTEIN 3"/>
    <property type="match status" value="1"/>
</dbReference>
<evidence type="ECO:0000256" key="1">
    <source>
        <dbReference type="ARBA" id="ARBA00022500"/>
    </source>
</evidence>
<keyword evidence="2 4" id="KW-0807">Transducer</keyword>